<keyword evidence="1" id="KW-0732">Signal</keyword>
<dbReference type="InterPro" id="IPR025514">
    <property type="entry name" value="DUF4402"/>
</dbReference>
<dbReference type="Pfam" id="PF14352">
    <property type="entry name" value="DUF4402"/>
    <property type="match status" value="1"/>
</dbReference>
<dbReference type="RefSeq" id="WP_214536658.1">
    <property type="nucleotide sequence ID" value="NZ_JAHFVK010000002.1"/>
</dbReference>
<keyword evidence="3" id="KW-1185">Reference proteome</keyword>
<accession>A0ABS5W5P8</accession>
<reference evidence="2 3" key="1">
    <citation type="submission" date="2021-05" db="EMBL/GenBank/DDBJ databases">
        <title>Croceibacterium sp. LX-88 genome sequence.</title>
        <authorList>
            <person name="Luo X."/>
        </authorList>
    </citation>
    <scope>NUCLEOTIDE SEQUENCE [LARGE SCALE GENOMIC DNA]</scope>
    <source>
        <strain evidence="2 3">LX-88</strain>
    </source>
</reference>
<evidence type="ECO:0000313" key="2">
    <source>
        <dbReference type="EMBL" id="MBT2135070.1"/>
    </source>
</evidence>
<dbReference type="Proteomes" id="UP000811255">
    <property type="component" value="Unassembled WGS sequence"/>
</dbReference>
<comment type="caution">
    <text evidence="2">The sequence shown here is derived from an EMBL/GenBank/DDBJ whole genome shotgun (WGS) entry which is preliminary data.</text>
</comment>
<proteinExistence type="predicted"/>
<sequence length="170" mass="17855">MSCPRLLFGAIVALGCAVPAAAGDGACARCLELAGDARGEQPLRIEIESGLQFSRLALAGQEDGAAEIDPRTGAKRVVNMIDLGGMSYQARATVRGQPLRAVRIELPARVLLRSPGGAEAVLTDFVTDLPPAAMLDANGLLTFNFGARISSRAASSGDFRGRIEIHVDYF</sequence>
<name>A0ABS5W5P8_9SPHN</name>
<feature type="chain" id="PRO_5047251945" evidence="1">
    <location>
        <begin position="23"/>
        <end position="170"/>
    </location>
</feature>
<gene>
    <name evidence="2" type="ORF">KK137_12090</name>
</gene>
<evidence type="ECO:0000256" key="1">
    <source>
        <dbReference type="SAM" id="SignalP"/>
    </source>
</evidence>
<evidence type="ECO:0000313" key="3">
    <source>
        <dbReference type="Proteomes" id="UP000811255"/>
    </source>
</evidence>
<organism evidence="2 3">
    <name type="scientific">Croceibacterium selenioxidans</name>
    <dbReference type="NCBI Taxonomy" id="2838833"/>
    <lineage>
        <taxon>Bacteria</taxon>
        <taxon>Pseudomonadati</taxon>
        <taxon>Pseudomonadota</taxon>
        <taxon>Alphaproteobacteria</taxon>
        <taxon>Sphingomonadales</taxon>
        <taxon>Erythrobacteraceae</taxon>
        <taxon>Croceibacterium</taxon>
    </lineage>
</organism>
<feature type="signal peptide" evidence="1">
    <location>
        <begin position="1"/>
        <end position="22"/>
    </location>
</feature>
<protein>
    <submittedName>
        <fullName evidence="2">DUF4402 domain-containing protein</fullName>
    </submittedName>
</protein>
<dbReference type="EMBL" id="JAHFVK010000002">
    <property type="protein sequence ID" value="MBT2135070.1"/>
    <property type="molecule type" value="Genomic_DNA"/>
</dbReference>
<dbReference type="PROSITE" id="PS51257">
    <property type="entry name" value="PROKAR_LIPOPROTEIN"/>
    <property type="match status" value="1"/>
</dbReference>